<dbReference type="Proteomes" id="UP001225605">
    <property type="component" value="Unassembled WGS sequence"/>
</dbReference>
<comment type="caution">
    <text evidence="1">The sequence shown here is derived from an EMBL/GenBank/DDBJ whole genome shotgun (WGS) entry which is preliminary data.</text>
</comment>
<protein>
    <submittedName>
        <fullName evidence="1">Uncharacterized protein</fullName>
    </submittedName>
</protein>
<accession>A0ABU0X413</accession>
<evidence type="ECO:0000313" key="1">
    <source>
        <dbReference type="EMBL" id="MDQ2586873.1"/>
    </source>
</evidence>
<reference evidence="1 2" key="1">
    <citation type="submission" date="2017-06" db="EMBL/GenBank/DDBJ databases">
        <title>Cultured bacterium strain Saccharothrix yanglingensis Hhs.015.</title>
        <authorList>
            <person name="Xia Y."/>
        </authorList>
    </citation>
    <scope>NUCLEOTIDE SEQUENCE [LARGE SCALE GENOMIC DNA]</scope>
    <source>
        <strain evidence="1 2">Hhs.015</strain>
    </source>
</reference>
<sequence>MDFGTVGWRLRLVFSVRSGREAGAVVLWLRGEPDHHSVVRLEDATDGLPDGGDAVVVDLGP</sequence>
<proteinExistence type="predicted"/>
<evidence type="ECO:0000313" key="2">
    <source>
        <dbReference type="Proteomes" id="UP001225605"/>
    </source>
</evidence>
<gene>
    <name evidence="1" type="ORF">CKY47_23355</name>
</gene>
<keyword evidence="2" id="KW-1185">Reference proteome</keyword>
<dbReference type="RefSeq" id="WP_306748207.1">
    <property type="nucleotide sequence ID" value="NZ_NSDM01000010.1"/>
</dbReference>
<organism evidence="1 2">
    <name type="scientific">Saccharothrix yanglingensis</name>
    <dbReference type="NCBI Taxonomy" id="659496"/>
    <lineage>
        <taxon>Bacteria</taxon>
        <taxon>Bacillati</taxon>
        <taxon>Actinomycetota</taxon>
        <taxon>Actinomycetes</taxon>
        <taxon>Pseudonocardiales</taxon>
        <taxon>Pseudonocardiaceae</taxon>
        <taxon>Saccharothrix</taxon>
    </lineage>
</organism>
<name>A0ABU0X413_9PSEU</name>
<dbReference type="EMBL" id="NSDM01000010">
    <property type="protein sequence ID" value="MDQ2586873.1"/>
    <property type="molecule type" value="Genomic_DNA"/>
</dbReference>